<dbReference type="InterPro" id="IPR029062">
    <property type="entry name" value="Class_I_gatase-like"/>
</dbReference>
<keyword evidence="3" id="KW-0645">Protease</keyword>
<dbReference type="Pfam" id="PF02016">
    <property type="entry name" value="Peptidase_S66"/>
    <property type="match status" value="1"/>
</dbReference>
<comment type="similarity">
    <text evidence="1">Belongs to the peptidase S66 family.</text>
</comment>
<dbReference type="EMBL" id="JBEXIP010000012">
    <property type="protein sequence ID" value="MET8434519.1"/>
    <property type="molecule type" value="Genomic_DNA"/>
</dbReference>
<proteinExistence type="inferred from homology"/>
<evidence type="ECO:0000256" key="4">
    <source>
        <dbReference type="ARBA" id="ARBA00022801"/>
    </source>
</evidence>
<accession>A0ABV2UBW2</accession>
<dbReference type="RefSeq" id="WP_356673664.1">
    <property type="nucleotide sequence ID" value="NZ_JBEXEF010000126.1"/>
</dbReference>
<evidence type="ECO:0000256" key="5">
    <source>
        <dbReference type="ARBA" id="ARBA00022825"/>
    </source>
</evidence>
<dbReference type="PANTHER" id="PTHR30237">
    <property type="entry name" value="MURAMOYLTETRAPEPTIDE CARBOXYPEPTIDASE"/>
    <property type="match status" value="1"/>
</dbReference>
<dbReference type="InterPro" id="IPR027478">
    <property type="entry name" value="LdcA_N"/>
</dbReference>
<dbReference type="SUPFAM" id="SSF141986">
    <property type="entry name" value="LD-carboxypeptidase A C-terminal domain-like"/>
    <property type="match status" value="1"/>
</dbReference>
<reference evidence="8 9" key="1">
    <citation type="submission" date="2024-06" db="EMBL/GenBank/DDBJ databases">
        <title>The Natural Products Discovery Center: Release of the First 8490 Sequenced Strains for Exploring Actinobacteria Biosynthetic Diversity.</title>
        <authorList>
            <person name="Kalkreuter E."/>
            <person name="Kautsar S.A."/>
            <person name="Yang D."/>
            <person name="Bader C.D."/>
            <person name="Teijaro C.N."/>
            <person name="Fluegel L."/>
            <person name="Davis C.M."/>
            <person name="Simpson J.R."/>
            <person name="Lauterbach L."/>
            <person name="Steele A.D."/>
            <person name="Gui C."/>
            <person name="Meng S."/>
            <person name="Li G."/>
            <person name="Viehrig K."/>
            <person name="Ye F."/>
            <person name="Su P."/>
            <person name="Kiefer A.F."/>
            <person name="Nichols A."/>
            <person name="Cepeda A.J."/>
            <person name="Yan W."/>
            <person name="Fan B."/>
            <person name="Jiang Y."/>
            <person name="Adhikari A."/>
            <person name="Zheng C.-J."/>
            <person name="Schuster L."/>
            <person name="Cowan T.M."/>
            <person name="Smanski M.J."/>
            <person name="Chevrette M.G."/>
            <person name="De Carvalho L.P.S."/>
            <person name="Shen B."/>
        </authorList>
    </citation>
    <scope>NUCLEOTIDE SEQUENCE [LARGE SCALE GENOMIC DNA]</scope>
    <source>
        <strain evidence="8 9">NPDC005137</strain>
    </source>
</reference>
<dbReference type="Proteomes" id="UP001550044">
    <property type="component" value="Unassembled WGS sequence"/>
</dbReference>
<evidence type="ECO:0000313" key="8">
    <source>
        <dbReference type="EMBL" id="MET8434519.1"/>
    </source>
</evidence>
<feature type="domain" description="LD-carboxypeptidase N-terminal" evidence="6">
    <location>
        <begin position="21"/>
        <end position="141"/>
    </location>
</feature>
<dbReference type="InterPro" id="IPR040449">
    <property type="entry name" value="Peptidase_S66_N"/>
</dbReference>
<feature type="domain" description="LD-carboxypeptidase C-terminal" evidence="7">
    <location>
        <begin position="186"/>
        <end position="297"/>
    </location>
</feature>
<evidence type="ECO:0000256" key="1">
    <source>
        <dbReference type="ARBA" id="ARBA00010233"/>
    </source>
</evidence>
<dbReference type="Gene3D" id="3.40.50.10740">
    <property type="entry name" value="Class I glutamine amidotransferase-like"/>
    <property type="match status" value="1"/>
</dbReference>
<comment type="caution">
    <text evidence="8">The sequence shown here is derived from an EMBL/GenBank/DDBJ whole genome shotgun (WGS) entry which is preliminary data.</text>
</comment>
<name>A0ABV2UBW2_9ACTN</name>
<dbReference type="SUPFAM" id="SSF52317">
    <property type="entry name" value="Class I glutamine amidotransferase-like"/>
    <property type="match status" value="1"/>
</dbReference>
<dbReference type="InterPro" id="IPR040921">
    <property type="entry name" value="Peptidase_S66C"/>
</dbReference>
<dbReference type="Gene3D" id="3.50.30.60">
    <property type="entry name" value="LD-carboxypeptidase A C-terminal domain-like"/>
    <property type="match status" value="1"/>
</dbReference>
<evidence type="ECO:0000256" key="2">
    <source>
        <dbReference type="ARBA" id="ARBA00022645"/>
    </source>
</evidence>
<dbReference type="CDD" id="cd07025">
    <property type="entry name" value="Peptidase_S66"/>
    <property type="match status" value="1"/>
</dbReference>
<protein>
    <submittedName>
        <fullName evidence="8">LD-carboxypeptidase</fullName>
    </submittedName>
</protein>
<keyword evidence="9" id="KW-1185">Reference proteome</keyword>
<gene>
    <name evidence="8" type="ORF">ABZV61_17290</name>
</gene>
<evidence type="ECO:0000256" key="3">
    <source>
        <dbReference type="ARBA" id="ARBA00022670"/>
    </source>
</evidence>
<keyword evidence="5" id="KW-0720">Serine protease</keyword>
<evidence type="ECO:0000259" key="7">
    <source>
        <dbReference type="Pfam" id="PF17676"/>
    </source>
</evidence>
<dbReference type="InterPro" id="IPR003507">
    <property type="entry name" value="S66_fam"/>
</dbReference>
<organism evidence="8 9">
    <name type="scientific">Streptomyces sp. 900116325</name>
    <dbReference type="NCBI Taxonomy" id="3154295"/>
    <lineage>
        <taxon>Bacteria</taxon>
        <taxon>Bacillati</taxon>
        <taxon>Actinomycetota</taxon>
        <taxon>Actinomycetes</taxon>
        <taxon>Kitasatosporales</taxon>
        <taxon>Streptomycetaceae</taxon>
        <taxon>Streptomyces</taxon>
    </lineage>
</organism>
<evidence type="ECO:0000313" key="9">
    <source>
        <dbReference type="Proteomes" id="UP001550044"/>
    </source>
</evidence>
<dbReference type="Pfam" id="PF17676">
    <property type="entry name" value="Peptidase_S66C"/>
    <property type="match status" value="1"/>
</dbReference>
<dbReference type="InterPro" id="IPR027461">
    <property type="entry name" value="Carboxypeptidase_A_C_sf"/>
</dbReference>
<dbReference type="PANTHER" id="PTHR30237:SF2">
    <property type="entry name" value="MUREIN TETRAPEPTIDE CARBOXYPEPTIDASE"/>
    <property type="match status" value="1"/>
</dbReference>
<evidence type="ECO:0000259" key="6">
    <source>
        <dbReference type="Pfam" id="PF02016"/>
    </source>
</evidence>
<keyword evidence="4" id="KW-0378">Hydrolase</keyword>
<dbReference type="PIRSF" id="PIRSF028757">
    <property type="entry name" value="LD-carboxypeptidase"/>
    <property type="match status" value="1"/>
</dbReference>
<keyword evidence="2" id="KW-0121">Carboxypeptidase</keyword>
<sequence>MTSPENTGLLRPPALGAGDRVAVTAASGAPRAEDLEKGVAALESLGLIVDVLPSARAAGVPLDYLAGDDATRAADLTTALTDPRYRAVFLARGGYGAQRTLEGVDFASLGTPTPRVLVGYSDVTALIEAVSVHLGWLSLFGPMPVSDDFTPGSYAFDSLARTLFTPAEATRLSFPAARTLVGGTAEGVTLGGTASLLCSSLATPTSRPARGGILFLEDVDEEPYRLDRILTQLRRSGYLDGVAGILCGTFTGCGDPAEIDALLVDRLGDLGAPVLAGADIGHGVPMQTFPVGVPARLDADGGTLTFDGPVLA</sequence>